<organism evidence="3 4">
    <name type="scientific">Marivirga atlantica</name>
    <dbReference type="NCBI Taxonomy" id="1548457"/>
    <lineage>
        <taxon>Bacteria</taxon>
        <taxon>Pseudomonadati</taxon>
        <taxon>Bacteroidota</taxon>
        <taxon>Cytophagia</taxon>
        <taxon>Cytophagales</taxon>
        <taxon>Marivirgaceae</taxon>
        <taxon>Marivirga</taxon>
    </lineage>
</organism>
<dbReference type="Gene3D" id="2.60.40.420">
    <property type="entry name" value="Cupredoxins - blue copper proteins"/>
    <property type="match status" value="1"/>
</dbReference>
<evidence type="ECO:0000313" key="4">
    <source>
        <dbReference type="Proteomes" id="UP000642920"/>
    </source>
</evidence>
<accession>A0A937AET7</accession>
<name>A0A937AET7_9BACT</name>
<feature type="domain" description="DUF7282" evidence="2">
    <location>
        <begin position="44"/>
        <end position="157"/>
    </location>
</feature>
<feature type="domain" description="DUF7282" evidence="2">
    <location>
        <begin position="168"/>
        <end position="283"/>
    </location>
</feature>
<evidence type="ECO:0000259" key="2">
    <source>
        <dbReference type="Pfam" id="PF23951"/>
    </source>
</evidence>
<keyword evidence="4" id="KW-1185">Reference proteome</keyword>
<keyword evidence="1" id="KW-0732">Signal</keyword>
<dbReference type="PROSITE" id="PS51257">
    <property type="entry name" value="PROKAR_LIPOPROTEIN"/>
    <property type="match status" value="1"/>
</dbReference>
<gene>
    <name evidence="3" type="ORF">JKP34_08030</name>
</gene>
<dbReference type="SUPFAM" id="SSF49503">
    <property type="entry name" value="Cupredoxins"/>
    <property type="match status" value="1"/>
</dbReference>
<reference evidence="3" key="1">
    <citation type="submission" date="2021-01" db="EMBL/GenBank/DDBJ databases">
        <title>Marivirga sp. nov., isolated from intertidal surface sediments.</title>
        <authorList>
            <person name="Zhang M."/>
        </authorList>
    </citation>
    <scope>NUCLEOTIDE SEQUENCE</scope>
    <source>
        <strain evidence="3">SM1354</strain>
    </source>
</reference>
<dbReference type="InterPro" id="IPR008972">
    <property type="entry name" value="Cupredoxin"/>
</dbReference>
<dbReference type="InterPro" id="IPR055706">
    <property type="entry name" value="Slg1/2_DUF7282"/>
</dbReference>
<feature type="signal peptide" evidence="1">
    <location>
        <begin position="1"/>
        <end position="26"/>
    </location>
</feature>
<feature type="chain" id="PRO_5037803619" description="DUF7282 domain-containing protein" evidence="1">
    <location>
        <begin position="27"/>
        <end position="835"/>
    </location>
</feature>
<dbReference type="EMBL" id="JAERQG010000002">
    <property type="protein sequence ID" value="MBL0765194.1"/>
    <property type="molecule type" value="Genomic_DNA"/>
</dbReference>
<evidence type="ECO:0000313" key="3">
    <source>
        <dbReference type="EMBL" id="MBL0765194.1"/>
    </source>
</evidence>
<feature type="domain" description="DUF7282" evidence="2">
    <location>
        <begin position="509"/>
        <end position="610"/>
    </location>
</feature>
<evidence type="ECO:0000256" key="1">
    <source>
        <dbReference type="SAM" id="SignalP"/>
    </source>
</evidence>
<dbReference type="Pfam" id="PF23951">
    <property type="entry name" value="DUF7282"/>
    <property type="match status" value="6"/>
</dbReference>
<feature type="domain" description="DUF7282" evidence="2">
    <location>
        <begin position="620"/>
        <end position="719"/>
    </location>
</feature>
<dbReference type="AlphaFoldDB" id="A0A937AET7"/>
<comment type="caution">
    <text evidence="3">The sequence shown here is derived from an EMBL/GenBank/DDBJ whole genome shotgun (WGS) entry which is preliminary data.</text>
</comment>
<sequence>MMRLTKFKNLLTKALMLLAVSTFVLYSCDNEDEVDVTPEEPTGSLTVADQTLINNMITVESVTLNQSGWVVVHASNEAGDGPQVPEIISEPVLLQEGTTEDVMISLSESVEIEDGDQVWVMLHTDNGVSGEYEFEGDPEVDGPILDASGNVVVKPITLTLEATAPTGTLSVSDQVLSQDMINVSSVNLSQNGWVVVHASNEAGNGPQVPEIISEPLFVEAGMQSDLKISLVDGVDIADGDQLWVMLHTDNGTAQEYEFDGANGLDGPILDGDNNIVMTPITITAPSITASTQTVSENTVTIDEVVAGVDGWLVIHADNGEGAPGEVLGQTMVMAGTNADVVVDLGSTVVTNGENLFPMLHIDSPADGEYGFPENGDGPEIFAGEVVVIGMETTPPSGSITVAAQPVDANTITVENLTVDATAWVVVHASNANNDGPEVPDIISEPVQLSAGSNDNVEITLTEQVAGGDVLYVMLHTENGTVGEYEFDGANGFDGPITTESLTVEAPTGSITANNQIIQGNTITAAELVVNATAWVVVHASNANNDGPQVPEIISEPVQLNAGTNTNVEITLTETVAAGVTLYVMLHTENGTIGEYEFDGANGFDGPITTQSITIEAPTGTFTANDQELAGETLNVAEITVGQPSWVVVHRDDGTGTSFVAPGIISEPVALEAGTTTDVEVTLTESVTDGERLWVMLHNDNGVVGEYEFDGANGLDLPITFSSIDITVPSAINYDVVNNSTSAYLFTGNGLTDASNPDITLTRGETYTFTVNASGHPFYINETQGTGTGNAYNNGVTNNGTQSGTVTFTVPQDAPATLFYNCEFHSGMTGTFTIVD</sequence>
<feature type="domain" description="DUF7282" evidence="2">
    <location>
        <begin position="285"/>
        <end position="388"/>
    </location>
</feature>
<dbReference type="RefSeq" id="WP_201919592.1">
    <property type="nucleotide sequence ID" value="NZ_JAERQG010000002.1"/>
</dbReference>
<proteinExistence type="predicted"/>
<dbReference type="Proteomes" id="UP000642920">
    <property type="component" value="Unassembled WGS sequence"/>
</dbReference>
<feature type="domain" description="DUF7282" evidence="2">
    <location>
        <begin position="398"/>
        <end position="500"/>
    </location>
</feature>
<protein>
    <recommendedName>
        <fullName evidence="2">DUF7282 domain-containing protein</fullName>
    </recommendedName>
</protein>